<accession>A0A7S1FT64</accession>
<organism evidence="2">
    <name type="scientific">Corethron hystrix</name>
    <dbReference type="NCBI Taxonomy" id="216773"/>
    <lineage>
        <taxon>Eukaryota</taxon>
        <taxon>Sar</taxon>
        <taxon>Stramenopiles</taxon>
        <taxon>Ochrophyta</taxon>
        <taxon>Bacillariophyta</taxon>
        <taxon>Coscinodiscophyceae</taxon>
        <taxon>Corethrophycidae</taxon>
        <taxon>Corethrales</taxon>
        <taxon>Corethraceae</taxon>
        <taxon>Corethron</taxon>
    </lineage>
</organism>
<feature type="coiled-coil region" evidence="1">
    <location>
        <begin position="390"/>
        <end position="428"/>
    </location>
</feature>
<gene>
    <name evidence="2" type="ORF">CHYS00102_LOCUS15215</name>
</gene>
<dbReference type="AlphaFoldDB" id="A0A7S1FT64"/>
<feature type="coiled-coil region" evidence="1">
    <location>
        <begin position="33"/>
        <end position="67"/>
    </location>
</feature>
<evidence type="ECO:0000256" key="1">
    <source>
        <dbReference type="SAM" id="Coils"/>
    </source>
</evidence>
<reference evidence="2" key="1">
    <citation type="submission" date="2021-01" db="EMBL/GenBank/DDBJ databases">
        <authorList>
            <person name="Corre E."/>
            <person name="Pelletier E."/>
            <person name="Niang G."/>
            <person name="Scheremetjew M."/>
            <person name="Finn R."/>
            <person name="Kale V."/>
            <person name="Holt S."/>
            <person name="Cochrane G."/>
            <person name="Meng A."/>
            <person name="Brown T."/>
            <person name="Cohen L."/>
        </authorList>
    </citation>
    <scope>NUCLEOTIDE SEQUENCE</scope>
    <source>
        <strain evidence="2">308</strain>
    </source>
</reference>
<feature type="coiled-coil region" evidence="1">
    <location>
        <begin position="186"/>
        <end position="224"/>
    </location>
</feature>
<dbReference type="EMBL" id="HBFR01021144">
    <property type="protein sequence ID" value="CAD8888017.1"/>
    <property type="molecule type" value="Transcribed_RNA"/>
</dbReference>
<keyword evidence="1" id="KW-0175">Coiled coil</keyword>
<evidence type="ECO:0000313" key="2">
    <source>
        <dbReference type="EMBL" id="CAD8888017.1"/>
    </source>
</evidence>
<dbReference type="SUPFAM" id="SSF57997">
    <property type="entry name" value="Tropomyosin"/>
    <property type="match status" value="1"/>
</dbReference>
<sequence>MNLLEERNCAREEELQHKERDFAEDYGLKTQELRRITGHLHQLRADHAEAERDATTLRAEQEALRTEQAATIRNLVSREQAADSHQRAIDAVRVALDRREVELVARAAAAGEEEETLRARREAAEGAERRLNYWAERARSAAARRLVRVHERLGRKGPTERAFRMWWRNAVLDKGYTHEKVATGTLAEGLEMMEESRQKMEREKANLDREAEILAAQHAEWESDFMTREHSLKTKMTEIDAAYEEMLHSKESLHLARQQFEKDVALLDGLRSDLQMAEEEVADLRSKNEVIKLRLLERAQQLEAAHGDLLAQQQQVQEEKKEAQEKMEEMQRAVGEKEAVFQREMDEMRERVEEVSHTKISLEEDRSKHDIAWKRLTVLEESIRNREGNAKEREEEIEQKAVELEGLAKTLQEKVMSLEYEKEELHNKLDQVERFPHAAPTATPIELTSRTSALEKMALELSKKEASLSVRTQETRAMEQRIQRTVLVLQKKHAGLVKARAACEARMLECQRREKELMEWQEHLERLATRQQE</sequence>
<protein>
    <submittedName>
        <fullName evidence="2">Uncharacterized protein</fullName>
    </submittedName>
</protein>
<feature type="coiled-coil region" evidence="1">
    <location>
        <begin position="267"/>
        <end position="365"/>
    </location>
</feature>
<proteinExistence type="predicted"/>
<name>A0A7S1FT64_9STRA</name>